<evidence type="ECO:0000256" key="8">
    <source>
        <dbReference type="RuleBase" id="RU000688"/>
    </source>
</evidence>
<dbReference type="Proteomes" id="UP001249851">
    <property type="component" value="Unassembled WGS sequence"/>
</dbReference>
<keyword evidence="4 8" id="KW-0297">G-protein coupled receptor</keyword>
<dbReference type="InterPro" id="IPR017452">
    <property type="entry name" value="GPCR_Rhodpsn_7TM"/>
</dbReference>
<dbReference type="InterPro" id="IPR050125">
    <property type="entry name" value="GPCR_opsins"/>
</dbReference>
<feature type="transmembrane region" description="Helical" evidence="9">
    <location>
        <begin position="65"/>
        <end position="89"/>
    </location>
</feature>
<reference evidence="11" key="1">
    <citation type="journal article" date="2023" name="G3 (Bethesda)">
        <title>Whole genome assembly and annotation of the endangered Caribbean coral Acropora cervicornis.</title>
        <authorList>
            <person name="Selwyn J.D."/>
            <person name="Vollmer S.V."/>
        </authorList>
    </citation>
    <scope>NUCLEOTIDE SEQUENCE</scope>
    <source>
        <strain evidence="11">K2</strain>
    </source>
</reference>
<feature type="transmembrane region" description="Helical" evidence="9">
    <location>
        <begin position="281"/>
        <end position="302"/>
    </location>
</feature>
<dbReference type="AlphaFoldDB" id="A0AAD9VEP6"/>
<name>A0AAD9VEP6_ACRCE</name>
<keyword evidence="3 9" id="KW-1133">Transmembrane helix</keyword>
<evidence type="ECO:0000256" key="6">
    <source>
        <dbReference type="ARBA" id="ARBA00023170"/>
    </source>
</evidence>
<dbReference type="EMBL" id="JARQWQ010000006">
    <property type="protein sequence ID" value="KAK2571232.1"/>
    <property type="molecule type" value="Genomic_DNA"/>
</dbReference>
<proteinExistence type="inferred from homology"/>
<keyword evidence="6 8" id="KW-0675">Receptor</keyword>
<dbReference type="SMART" id="SM01381">
    <property type="entry name" value="7TM_GPCR_Srsx"/>
    <property type="match status" value="1"/>
</dbReference>
<dbReference type="GO" id="GO:0004930">
    <property type="term" value="F:G protein-coupled receptor activity"/>
    <property type="evidence" value="ECO:0007669"/>
    <property type="project" value="UniProtKB-KW"/>
</dbReference>
<evidence type="ECO:0000313" key="11">
    <source>
        <dbReference type="EMBL" id="KAK2571232.1"/>
    </source>
</evidence>
<dbReference type="CDD" id="cd00637">
    <property type="entry name" value="7tm_classA_rhodopsin-like"/>
    <property type="match status" value="1"/>
</dbReference>
<dbReference type="InterPro" id="IPR000276">
    <property type="entry name" value="GPCR_Rhodpsn"/>
</dbReference>
<keyword evidence="12" id="KW-1185">Reference proteome</keyword>
<comment type="subcellular location">
    <subcellularLocation>
        <location evidence="1">Membrane</location>
        <topology evidence="1">Multi-pass membrane protein</topology>
    </subcellularLocation>
</comment>
<evidence type="ECO:0000259" key="10">
    <source>
        <dbReference type="PROSITE" id="PS50262"/>
    </source>
</evidence>
<organism evidence="11 12">
    <name type="scientific">Acropora cervicornis</name>
    <name type="common">Staghorn coral</name>
    <dbReference type="NCBI Taxonomy" id="6130"/>
    <lineage>
        <taxon>Eukaryota</taxon>
        <taxon>Metazoa</taxon>
        <taxon>Cnidaria</taxon>
        <taxon>Anthozoa</taxon>
        <taxon>Hexacorallia</taxon>
        <taxon>Scleractinia</taxon>
        <taxon>Astrocoeniina</taxon>
        <taxon>Acroporidae</taxon>
        <taxon>Acropora</taxon>
    </lineage>
</organism>
<dbReference type="SUPFAM" id="SSF81321">
    <property type="entry name" value="Family A G protein-coupled receptor-like"/>
    <property type="match status" value="1"/>
</dbReference>
<evidence type="ECO:0000256" key="3">
    <source>
        <dbReference type="ARBA" id="ARBA00022989"/>
    </source>
</evidence>
<dbReference type="PANTHER" id="PTHR24240">
    <property type="entry name" value="OPSIN"/>
    <property type="match status" value="1"/>
</dbReference>
<evidence type="ECO:0000313" key="12">
    <source>
        <dbReference type="Proteomes" id="UP001249851"/>
    </source>
</evidence>
<dbReference type="PROSITE" id="PS00237">
    <property type="entry name" value="G_PROTEIN_RECEP_F1_1"/>
    <property type="match status" value="1"/>
</dbReference>
<dbReference type="Gene3D" id="1.20.1070.10">
    <property type="entry name" value="Rhodopsin 7-helix transmembrane proteins"/>
    <property type="match status" value="1"/>
</dbReference>
<feature type="transmembrane region" description="Helical" evidence="9">
    <location>
        <begin position="95"/>
        <end position="124"/>
    </location>
</feature>
<feature type="transmembrane region" description="Helical" evidence="9">
    <location>
        <begin position="245"/>
        <end position="266"/>
    </location>
</feature>
<evidence type="ECO:0000256" key="9">
    <source>
        <dbReference type="SAM" id="Phobius"/>
    </source>
</evidence>
<evidence type="ECO:0000256" key="4">
    <source>
        <dbReference type="ARBA" id="ARBA00023040"/>
    </source>
</evidence>
<feature type="transmembrane region" description="Helical" evidence="9">
    <location>
        <begin position="185"/>
        <end position="210"/>
    </location>
</feature>
<evidence type="ECO:0000256" key="7">
    <source>
        <dbReference type="ARBA" id="ARBA00023224"/>
    </source>
</evidence>
<gene>
    <name evidence="11" type="ORF">P5673_003804</name>
</gene>
<dbReference type="Pfam" id="PF00001">
    <property type="entry name" value="7tm_1"/>
    <property type="match status" value="1"/>
</dbReference>
<keyword evidence="2 8" id="KW-0812">Transmembrane</keyword>
<dbReference type="PRINTS" id="PR00237">
    <property type="entry name" value="GPCRRHODOPSN"/>
</dbReference>
<evidence type="ECO:0000256" key="1">
    <source>
        <dbReference type="ARBA" id="ARBA00004141"/>
    </source>
</evidence>
<feature type="transmembrane region" description="Helical" evidence="9">
    <location>
        <begin position="145"/>
        <end position="165"/>
    </location>
</feature>
<keyword evidence="5 9" id="KW-0472">Membrane</keyword>
<evidence type="ECO:0000256" key="2">
    <source>
        <dbReference type="ARBA" id="ARBA00022692"/>
    </source>
</evidence>
<feature type="transmembrane region" description="Helical" evidence="9">
    <location>
        <begin position="29"/>
        <end position="53"/>
    </location>
</feature>
<dbReference type="GO" id="GO:0016020">
    <property type="term" value="C:membrane"/>
    <property type="evidence" value="ECO:0007669"/>
    <property type="project" value="UniProtKB-SubCell"/>
</dbReference>
<comment type="similarity">
    <text evidence="8">Belongs to the G-protein coupled receptor 1 family.</text>
</comment>
<feature type="domain" description="G-protein coupled receptors family 1 profile" evidence="10">
    <location>
        <begin position="45"/>
        <end position="299"/>
    </location>
</feature>
<comment type="caution">
    <text evidence="11">The sequence shown here is derived from an EMBL/GenBank/DDBJ whole genome shotgun (WGS) entry which is preliminary data.</text>
</comment>
<accession>A0AAD9VEP6</accession>
<reference evidence="11" key="2">
    <citation type="journal article" date="2023" name="Science">
        <title>Genomic signatures of disease resistance in endangered staghorn corals.</title>
        <authorList>
            <person name="Vollmer S.V."/>
            <person name="Selwyn J.D."/>
            <person name="Despard B.A."/>
            <person name="Roesel C.L."/>
        </authorList>
    </citation>
    <scope>NUCLEOTIDE SEQUENCE</scope>
    <source>
        <strain evidence="11">K2</strain>
    </source>
</reference>
<keyword evidence="7 8" id="KW-0807">Transducer</keyword>
<evidence type="ECO:0000256" key="5">
    <source>
        <dbReference type="ARBA" id="ARBA00023136"/>
    </source>
</evidence>
<protein>
    <submittedName>
        <fullName evidence="11">Beta-2 adrenergic receptor</fullName>
    </submittedName>
</protein>
<sequence length="344" mass="38561">MVSSSSSSVIYEVSPLYAELASRSPSSTIAESFICTFIVCVGTVGNVAVLLVLYKNRRLRNIPAYFVISLAISDIIMLNLCAPFSMGVLIVGEWIFGYIICQIQGFLVLWVACASLGTLALVAINRYFHVVKTSLYRSTFTQTKAKLMVLGGWLAALIIPLTYTAAGKDYIFHPGKFFCFFESKFSWLVLPFHILIGTSMVVLIACYVCVFKALKFHERTVANNLRNGNTGQVTLSLTDIKVTKILFTTVVGFIICWTPVFVLDIVDNFLGTGWHLPRETYYMYTIFGITSSAINPIVYGVMNPSYRRAYMRLFRLRRLGRVGDLAEMNAHLRSRTKTGETNLR</sequence>
<dbReference type="PROSITE" id="PS50262">
    <property type="entry name" value="G_PROTEIN_RECEP_F1_2"/>
    <property type="match status" value="1"/>
</dbReference>